<evidence type="ECO:0000313" key="1">
    <source>
        <dbReference type="EMBL" id="CAL1699423.1"/>
    </source>
</evidence>
<dbReference type="Proteomes" id="UP001497453">
    <property type="component" value="Chromosome 11"/>
</dbReference>
<name>A0ABP1CUS4_9APHY</name>
<protein>
    <submittedName>
        <fullName evidence="1">Uncharacterized protein</fullName>
    </submittedName>
</protein>
<evidence type="ECO:0000313" key="2">
    <source>
        <dbReference type="Proteomes" id="UP001497453"/>
    </source>
</evidence>
<keyword evidence="2" id="KW-1185">Reference proteome</keyword>
<gene>
    <name evidence="1" type="ORF">GFSPODELE1_LOCUS2667</name>
</gene>
<dbReference type="EMBL" id="OZ037954">
    <property type="protein sequence ID" value="CAL1699423.1"/>
    <property type="molecule type" value="Genomic_DNA"/>
</dbReference>
<reference evidence="2" key="1">
    <citation type="submission" date="2024-04" db="EMBL/GenBank/DDBJ databases">
        <authorList>
            <person name="Shaw F."/>
            <person name="Minotto A."/>
        </authorList>
    </citation>
    <scope>NUCLEOTIDE SEQUENCE [LARGE SCALE GENOMIC DNA]</scope>
</reference>
<accession>A0ABP1CUS4</accession>
<organism evidence="1 2">
    <name type="scientific">Somion occarium</name>
    <dbReference type="NCBI Taxonomy" id="3059160"/>
    <lineage>
        <taxon>Eukaryota</taxon>
        <taxon>Fungi</taxon>
        <taxon>Dikarya</taxon>
        <taxon>Basidiomycota</taxon>
        <taxon>Agaricomycotina</taxon>
        <taxon>Agaricomycetes</taxon>
        <taxon>Polyporales</taxon>
        <taxon>Cerrenaceae</taxon>
        <taxon>Somion</taxon>
    </lineage>
</organism>
<proteinExistence type="predicted"/>
<sequence>MNPGDPSPHQPSPRGPFTGIYSIREVGMVTFHHSITPIVTNEGNEDDLLLVLVNVKTDAGLRKKMLESLVARCRDSIVSKVPCPHFRLEGSPLRFEQNRNAEALQKGDIFHPGFKVFKGRRRLESRHIELVGPLGCRQRARQARHRQLQA</sequence>